<name>A0A6F8T869_9GAMM</name>
<dbReference type="Proteomes" id="UP000502894">
    <property type="component" value="Chromosome"/>
</dbReference>
<dbReference type="EMBL" id="AP022839">
    <property type="protein sequence ID" value="BCA96875.1"/>
    <property type="molecule type" value="Genomic_DNA"/>
</dbReference>
<organism evidence="1 2">
    <name type="scientific">Legionella antarctica</name>
    <dbReference type="NCBI Taxonomy" id="2708020"/>
    <lineage>
        <taxon>Bacteria</taxon>
        <taxon>Pseudomonadati</taxon>
        <taxon>Pseudomonadota</taxon>
        <taxon>Gammaproteobacteria</taxon>
        <taxon>Legionellales</taxon>
        <taxon>Legionellaceae</taxon>
        <taxon>Legionella</taxon>
    </lineage>
</organism>
<proteinExistence type="predicted"/>
<dbReference type="AlphaFoldDB" id="A0A6F8T869"/>
<reference evidence="1" key="1">
    <citation type="journal article" date="2020" name="Microbiol. Resour. Announc.">
        <title>Complete Genome Sequence of Novel Psychrotolerant Legionella Strain TUM19329, Isolated from Antarctic Lake Sediment.</title>
        <authorList>
            <person name="Shimada S."/>
            <person name="Nakai R."/>
            <person name="Aoki K."/>
            <person name="Shimoeda N."/>
            <person name="Ohno G."/>
            <person name="Miyazaki Y."/>
            <person name="Kudoh S."/>
            <person name="Imura S."/>
            <person name="Watanabe K."/>
            <person name="Ishii Y."/>
            <person name="Tateda K."/>
        </authorList>
    </citation>
    <scope>NUCLEOTIDE SEQUENCE [LARGE SCALE GENOMIC DNA]</scope>
    <source>
        <strain evidence="1">TUM19329</strain>
    </source>
</reference>
<dbReference type="RefSeq" id="WP_197933197.1">
    <property type="nucleotide sequence ID" value="NZ_AP022839.1"/>
</dbReference>
<protein>
    <submittedName>
        <fullName evidence="1">Uncharacterized protein</fullName>
    </submittedName>
</protein>
<evidence type="ECO:0000313" key="2">
    <source>
        <dbReference type="Proteomes" id="UP000502894"/>
    </source>
</evidence>
<sequence>MTPCIKLVDKVRIESNIKKKYDKAQTPYQRLMTSSDLTLEQKKTLQDKFITLDPFDLQKTIQKKLKLLFKLVNVQNTKQRKAI</sequence>
<gene>
    <name evidence="1" type="ORF">TUM19329_32360</name>
</gene>
<dbReference type="KEGG" id="lant:TUM19329_32360"/>
<accession>A0A6F8T869</accession>
<keyword evidence="2" id="KW-1185">Reference proteome</keyword>
<evidence type="ECO:0000313" key="1">
    <source>
        <dbReference type="EMBL" id="BCA96875.1"/>
    </source>
</evidence>